<name>A0A834IT95_RHYFE</name>
<evidence type="ECO:0000256" key="1">
    <source>
        <dbReference type="SAM" id="MobiDB-lite"/>
    </source>
</evidence>
<keyword evidence="3" id="KW-1185">Reference proteome</keyword>
<dbReference type="AlphaFoldDB" id="A0A834IT95"/>
<comment type="caution">
    <text evidence="2">The sequence shown here is derived from an EMBL/GenBank/DDBJ whole genome shotgun (WGS) entry which is preliminary data.</text>
</comment>
<evidence type="ECO:0000313" key="2">
    <source>
        <dbReference type="EMBL" id="KAF7286712.1"/>
    </source>
</evidence>
<accession>A0A834IT95</accession>
<reference evidence="2" key="1">
    <citation type="submission" date="2020-08" db="EMBL/GenBank/DDBJ databases">
        <title>Genome sequencing and assembly of the red palm weevil Rhynchophorus ferrugineus.</title>
        <authorList>
            <person name="Dias G.B."/>
            <person name="Bergman C.M."/>
            <person name="Manee M."/>
        </authorList>
    </citation>
    <scope>NUCLEOTIDE SEQUENCE</scope>
    <source>
        <strain evidence="2">AA-2017</strain>
        <tissue evidence="2">Whole larva</tissue>
    </source>
</reference>
<proteinExistence type="predicted"/>
<dbReference type="EMBL" id="JAACXV010000022">
    <property type="protein sequence ID" value="KAF7286712.1"/>
    <property type="molecule type" value="Genomic_DNA"/>
</dbReference>
<gene>
    <name evidence="2" type="ORF">GWI33_004336</name>
</gene>
<dbReference type="OrthoDB" id="2020542at2759"/>
<evidence type="ECO:0000313" key="3">
    <source>
        <dbReference type="Proteomes" id="UP000625711"/>
    </source>
</evidence>
<dbReference type="Proteomes" id="UP000625711">
    <property type="component" value="Unassembled WGS sequence"/>
</dbReference>
<organism evidence="2 3">
    <name type="scientific">Rhynchophorus ferrugineus</name>
    <name type="common">Red palm weevil</name>
    <name type="synonym">Curculio ferrugineus</name>
    <dbReference type="NCBI Taxonomy" id="354439"/>
    <lineage>
        <taxon>Eukaryota</taxon>
        <taxon>Metazoa</taxon>
        <taxon>Ecdysozoa</taxon>
        <taxon>Arthropoda</taxon>
        <taxon>Hexapoda</taxon>
        <taxon>Insecta</taxon>
        <taxon>Pterygota</taxon>
        <taxon>Neoptera</taxon>
        <taxon>Endopterygota</taxon>
        <taxon>Coleoptera</taxon>
        <taxon>Polyphaga</taxon>
        <taxon>Cucujiformia</taxon>
        <taxon>Curculionidae</taxon>
        <taxon>Dryophthorinae</taxon>
        <taxon>Rhynchophorus</taxon>
    </lineage>
</organism>
<protein>
    <submittedName>
        <fullName evidence="2">Uncharacterized protein</fullName>
    </submittedName>
</protein>
<sequence>MEKTTYENPAFQMQENGGMGNGTQKARFSIDFADKKIKKSLVQITKEVLPRSENYRNSRRAVKRPSLGELHGTEEYVSFRLVNGNLASSENWYNPAETEF</sequence>
<feature type="region of interest" description="Disordered" evidence="1">
    <location>
        <begin position="1"/>
        <end position="22"/>
    </location>
</feature>